<proteinExistence type="inferred from homology"/>
<keyword evidence="6 7" id="KW-0472">Membrane</keyword>
<evidence type="ECO:0000256" key="2">
    <source>
        <dbReference type="ARBA" id="ARBA00007400"/>
    </source>
</evidence>
<feature type="transmembrane region" description="Helical" evidence="7">
    <location>
        <begin position="83"/>
        <end position="101"/>
    </location>
</feature>
<dbReference type="Pfam" id="PF01757">
    <property type="entry name" value="Acyl_transf_3"/>
    <property type="match status" value="1"/>
</dbReference>
<evidence type="ECO:0000256" key="1">
    <source>
        <dbReference type="ARBA" id="ARBA00004651"/>
    </source>
</evidence>
<dbReference type="GO" id="GO:0016746">
    <property type="term" value="F:acyltransferase activity"/>
    <property type="evidence" value="ECO:0007669"/>
    <property type="project" value="UniProtKB-KW"/>
</dbReference>
<organism evidence="9 10">
    <name type="scientific">Alkalicoccobacillus gibsonii</name>
    <dbReference type="NCBI Taxonomy" id="79881"/>
    <lineage>
        <taxon>Bacteria</taxon>
        <taxon>Bacillati</taxon>
        <taxon>Bacillota</taxon>
        <taxon>Bacilli</taxon>
        <taxon>Bacillales</taxon>
        <taxon>Bacillaceae</taxon>
        <taxon>Alkalicoccobacillus</taxon>
    </lineage>
</organism>
<keyword evidence="10" id="KW-1185">Reference proteome</keyword>
<comment type="caution">
    <text evidence="9">The sequence shown here is derived from an EMBL/GenBank/DDBJ whole genome shotgun (WGS) entry which is preliminary data.</text>
</comment>
<evidence type="ECO:0000313" key="10">
    <source>
        <dbReference type="Proteomes" id="UP001418796"/>
    </source>
</evidence>
<gene>
    <name evidence="9" type="ORF">MKY91_12820</name>
</gene>
<evidence type="ECO:0000256" key="4">
    <source>
        <dbReference type="ARBA" id="ARBA00022692"/>
    </source>
</evidence>
<keyword evidence="9" id="KW-0808">Transferase</keyword>
<protein>
    <submittedName>
        <fullName evidence="9">Acyltransferase family protein</fullName>
    </submittedName>
</protein>
<evidence type="ECO:0000313" key="9">
    <source>
        <dbReference type="EMBL" id="MEN0644038.1"/>
    </source>
</evidence>
<feature type="transmembrane region" description="Helical" evidence="7">
    <location>
        <begin position="240"/>
        <end position="260"/>
    </location>
</feature>
<feature type="transmembrane region" description="Helical" evidence="7">
    <location>
        <begin position="44"/>
        <end position="63"/>
    </location>
</feature>
<dbReference type="RefSeq" id="WP_343130818.1">
    <property type="nucleotide sequence ID" value="NZ_JBCITK010000001.1"/>
</dbReference>
<keyword evidence="9" id="KW-0012">Acyltransferase</keyword>
<accession>A0ABU9VJN3</accession>
<feature type="domain" description="Acyltransferase 3" evidence="8">
    <location>
        <begin position="9"/>
        <end position="321"/>
    </location>
</feature>
<feature type="transmembrane region" description="Helical" evidence="7">
    <location>
        <begin position="272"/>
        <end position="292"/>
    </location>
</feature>
<dbReference type="Proteomes" id="UP001418796">
    <property type="component" value="Unassembled WGS sequence"/>
</dbReference>
<evidence type="ECO:0000256" key="3">
    <source>
        <dbReference type="ARBA" id="ARBA00022475"/>
    </source>
</evidence>
<sequence>MSGTKTYYHSIDVFRFICAIFVVTVHITSQISSHGIATWANYYSYRYLLDIGSPFFLMAAGFIIFRKSTEQGPSYLLTYGKKILSYFIVFSLFYMVARVAVEASSAYVLDESITAAIRTQLNQWSALNVLNGSIGSFQLYFLVLLLYSALFLYGLLRLRIHPLGIFAIAVGLYGLENIGYFESIQLFQYKSFAFGFLYVVLGYTLSYTKDKISYRAPWFYTLLFAGAYVANYYYQLGLAWILLPLFAFSLGTLCVQYPNIGKGTILTKLSSYSLAIYTLHIFFELLVLKGVALAGWTDYYMSPLYYMGTIILCIVLPIFLFRPIYHSALWIKEKCLFTFRRKTSENEPFQQKQIG</sequence>
<feature type="transmembrane region" description="Helical" evidence="7">
    <location>
        <begin position="137"/>
        <end position="156"/>
    </location>
</feature>
<feature type="transmembrane region" description="Helical" evidence="7">
    <location>
        <begin position="187"/>
        <end position="205"/>
    </location>
</feature>
<reference evidence="9 10" key="1">
    <citation type="submission" date="2024-03" db="EMBL/GenBank/DDBJ databases">
        <title>Bacilli Hybrid Assemblies.</title>
        <authorList>
            <person name="Kovac J."/>
        </authorList>
    </citation>
    <scope>NUCLEOTIDE SEQUENCE [LARGE SCALE GENOMIC DNA]</scope>
    <source>
        <strain evidence="9 10">FSL R7-0666</strain>
    </source>
</reference>
<dbReference type="InterPro" id="IPR002656">
    <property type="entry name" value="Acyl_transf_3_dom"/>
</dbReference>
<dbReference type="PANTHER" id="PTHR40074:SF2">
    <property type="entry name" value="O-ACETYLTRANSFERASE WECH"/>
    <property type="match status" value="1"/>
</dbReference>
<comment type="similarity">
    <text evidence="2">Belongs to the acyltransferase 3 family.</text>
</comment>
<keyword evidence="5 7" id="KW-1133">Transmembrane helix</keyword>
<feature type="transmembrane region" description="Helical" evidence="7">
    <location>
        <begin position="304"/>
        <end position="325"/>
    </location>
</feature>
<dbReference type="EMBL" id="JBCITK010000001">
    <property type="protein sequence ID" value="MEN0644038.1"/>
    <property type="molecule type" value="Genomic_DNA"/>
</dbReference>
<dbReference type="PANTHER" id="PTHR40074">
    <property type="entry name" value="O-ACETYLTRANSFERASE WECH"/>
    <property type="match status" value="1"/>
</dbReference>
<evidence type="ECO:0000256" key="6">
    <source>
        <dbReference type="ARBA" id="ARBA00023136"/>
    </source>
</evidence>
<evidence type="ECO:0000256" key="7">
    <source>
        <dbReference type="SAM" id="Phobius"/>
    </source>
</evidence>
<name>A0ABU9VJN3_9BACI</name>
<keyword evidence="4 7" id="KW-0812">Transmembrane</keyword>
<evidence type="ECO:0000256" key="5">
    <source>
        <dbReference type="ARBA" id="ARBA00022989"/>
    </source>
</evidence>
<feature type="transmembrane region" description="Helical" evidence="7">
    <location>
        <begin position="217"/>
        <end position="234"/>
    </location>
</feature>
<feature type="transmembrane region" description="Helical" evidence="7">
    <location>
        <begin position="12"/>
        <end position="32"/>
    </location>
</feature>
<comment type="subcellular location">
    <subcellularLocation>
        <location evidence="1">Cell membrane</location>
        <topology evidence="1">Multi-pass membrane protein</topology>
    </subcellularLocation>
</comment>
<feature type="transmembrane region" description="Helical" evidence="7">
    <location>
        <begin position="163"/>
        <end position="181"/>
    </location>
</feature>
<keyword evidence="3" id="KW-1003">Cell membrane</keyword>
<evidence type="ECO:0000259" key="8">
    <source>
        <dbReference type="Pfam" id="PF01757"/>
    </source>
</evidence>